<sequence>MVTRHPAYSKLFIANKYFLRNKYQLALKLQYFTTLSKPNNNVGMHRKVDQHRCGKENQYKSMNKLRHDFKICIGNGKKTKILEEPWITELPLSKWPTFINIMLLVAYNSKLNLKRPLRSYLNLKWSELDIVSTRMLY</sequence>
<reference evidence="1 2" key="1">
    <citation type="submission" date="2023-10" db="EMBL/GenBank/DDBJ databases">
        <title>Chromosome-scale genome assembly provides insights into flower coloration mechanisms of Canna indica.</title>
        <authorList>
            <person name="Li C."/>
        </authorList>
    </citation>
    <scope>NUCLEOTIDE SEQUENCE [LARGE SCALE GENOMIC DNA]</scope>
    <source>
        <tissue evidence="1">Flower</tissue>
    </source>
</reference>
<protein>
    <submittedName>
        <fullName evidence="1">Ribonuclease H protein</fullName>
    </submittedName>
</protein>
<accession>A0AAQ3Q6W9</accession>
<dbReference type="AlphaFoldDB" id="A0AAQ3Q6W9"/>
<keyword evidence="2" id="KW-1185">Reference proteome</keyword>
<organism evidence="1 2">
    <name type="scientific">Canna indica</name>
    <name type="common">Indian-shot</name>
    <dbReference type="NCBI Taxonomy" id="4628"/>
    <lineage>
        <taxon>Eukaryota</taxon>
        <taxon>Viridiplantae</taxon>
        <taxon>Streptophyta</taxon>
        <taxon>Embryophyta</taxon>
        <taxon>Tracheophyta</taxon>
        <taxon>Spermatophyta</taxon>
        <taxon>Magnoliopsida</taxon>
        <taxon>Liliopsida</taxon>
        <taxon>Zingiberales</taxon>
        <taxon>Cannaceae</taxon>
        <taxon>Canna</taxon>
    </lineage>
</organism>
<name>A0AAQ3Q6W9_9LILI</name>
<proteinExistence type="predicted"/>
<dbReference type="EMBL" id="CP136892">
    <property type="protein sequence ID" value="WOL01221.1"/>
    <property type="molecule type" value="Genomic_DNA"/>
</dbReference>
<gene>
    <name evidence="1" type="ORF">Cni_G09935</name>
</gene>
<evidence type="ECO:0000313" key="1">
    <source>
        <dbReference type="EMBL" id="WOL01221.1"/>
    </source>
</evidence>
<dbReference type="Proteomes" id="UP001327560">
    <property type="component" value="Chromosome 3"/>
</dbReference>
<evidence type="ECO:0000313" key="2">
    <source>
        <dbReference type="Proteomes" id="UP001327560"/>
    </source>
</evidence>